<dbReference type="GO" id="GO:0003959">
    <property type="term" value="F:NADPH dehydrogenase activity"/>
    <property type="evidence" value="ECO:0007669"/>
    <property type="project" value="InterPro"/>
</dbReference>
<evidence type="ECO:0000256" key="5">
    <source>
        <dbReference type="ARBA" id="ARBA00023002"/>
    </source>
</evidence>
<accession>A0A9P6UIQ4</accession>
<keyword evidence="8" id="KW-1185">Reference proteome</keyword>
<dbReference type="GO" id="GO:0050661">
    <property type="term" value="F:NADP binding"/>
    <property type="evidence" value="ECO:0007669"/>
    <property type="project" value="InterPro"/>
</dbReference>
<evidence type="ECO:0000256" key="3">
    <source>
        <dbReference type="ARBA" id="ARBA00022643"/>
    </source>
</evidence>
<protein>
    <recommendedName>
        <fullName evidence="6">NADH:flavin oxidoreductase/NADH oxidase N-terminal domain-containing protein</fullName>
    </recommendedName>
</protein>
<feature type="domain" description="NADH:flavin oxidoreductase/NADH oxidase N-terminal" evidence="6">
    <location>
        <begin position="49"/>
        <end position="107"/>
    </location>
</feature>
<feature type="non-terminal residue" evidence="7">
    <location>
        <position position="107"/>
    </location>
</feature>
<dbReference type="GO" id="GO:0010181">
    <property type="term" value="F:FMN binding"/>
    <property type="evidence" value="ECO:0007669"/>
    <property type="project" value="InterPro"/>
</dbReference>
<dbReference type="Gene3D" id="3.20.20.70">
    <property type="entry name" value="Aldolase class I"/>
    <property type="match status" value="1"/>
</dbReference>
<evidence type="ECO:0000259" key="6">
    <source>
        <dbReference type="Pfam" id="PF00724"/>
    </source>
</evidence>
<dbReference type="AlphaFoldDB" id="A0A9P6UIQ4"/>
<dbReference type="InterPro" id="IPR044152">
    <property type="entry name" value="YqjM-like"/>
</dbReference>
<dbReference type="Proteomes" id="UP000738325">
    <property type="component" value="Unassembled WGS sequence"/>
</dbReference>
<dbReference type="Pfam" id="PF00724">
    <property type="entry name" value="Oxidored_FMN"/>
    <property type="match status" value="1"/>
</dbReference>
<keyword evidence="4" id="KW-0521">NADP</keyword>
<evidence type="ECO:0000256" key="1">
    <source>
        <dbReference type="ARBA" id="ARBA00001917"/>
    </source>
</evidence>
<dbReference type="PANTHER" id="PTHR43303:SF4">
    <property type="entry name" value="NADPH DEHYDROGENASE C23G7.10C-RELATED"/>
    <property type="match status" value="1"/>
</dbReference>
<reference evidence="7" key="1">
    <citation type="journal article" date="2020" name="Fungal Divers.">
        <title>Resolving the Mortierellaceae phylogeny through synthesis of multi-gene phylogenetics and phylogenomics.</title>
        <authorList>
            <person name="Vandepol N."/>
            <person name="Liber J."/>
            <person name="Desiro A."/>
            <person name="Na H."/>
            <person name="Kennedy M."/>
            <person name="Barry K."/>
            <person name="Grigoriev I.V."/>
            <person name="Miller A.N."/>
            <person name="O'Donnell K."/>
            <person name="Stajich J.E."/>
            <person name="Bonito G."/>
        </authorList>
    </citation>
    <scope>NUCLEOTIDE SEQUENCE</scope>
    <source>
        <strain evidence="7">REB-010B</strain>
    </source>
</reference>
<dbReference type="PANTHER" id="PTHR43303">
    <property type="entry name" value="NADPH DEHYDROGENASE C23G7.10C-RELATED"/>
    <property type="match status" value="1"/>
</dbReference>
<keyword evidence="5" id="KW-0560">Oxidoreductase</keyword>
<comment type="caution">
    <text evidence="7">The sequence shown here is derived from an EMBL/GenBank/DDBJ whole genome shotgun (WGS) entry which is preliminary data.</text>
</comment>
<gene>
    <name evidence="7" type="ORF">BGZ99_002849</name>
</gene>
<name>A0A9P6UIQ4_9FUNG</name>
<dbReference type="SUPFAM" id="SSF51395">
    <property type="entry name" value="FMN-linked oxidoreductases"/>
    <property type="match status" value="1"/>
</dbReference>
<organism evidence="7 8">
    <name type="scientific">Dissophora globulifera</name>
    <dbReference type="NCBI Taxonomy" id="979702"/>
    <lineage>
        <taxon>Eukaryota</taxon>
        <taxon>Fungi</taxon>
        <taxon>Fungi incertae sedis</taxon>
        <taxon>Mucoromycota</taxon>
        <taxon>Mortierellomycotina</taxon>
        <taxon>Mortierellomycetes</taxon>
        <taxon>Mortierellales</taxon>
        <taxon>Mortierellaceae</taxon>
        <taxon>Dissophora</taxon>
    </lineage>
</organism>
<sequence length="107" mass="11662">MSSSPIVYTKEKTLQYPQERFYIDQPVAPGSYMGPIDASLPGADKVPLLFQRLTIKDLTMANRIVVAPMCMYSAEDGFMTNFHLAHLGSFAIHGAGLIIAEASAVEP</sequence>
<evidence type="ECO:0000256" key="2">
    <source>
        <dbReference type="ARBA" id="ARBA00022630"/>
    </source>
</evidence>
<dbReference type="InterPro" id="IPR001155">
    <property type="entry name" value="OxRdtase_FMN_N"/>
</dbReference>
<evidence type="ECO:0000313" key="7">
    <source>
        <dbReference type="EMBL" id="KAG0302989.1"/>
    </source>
</evidence>
<evidence type="ECO:0000256" key="4">
    <source>
        <dbReference type="ARBA" id="ARBA00022857"/>
    </source>
</evidence>
<evidence type="ECO:0000313" key="8">
    <source>
        <dbReference type="Proteomes" id="UP000738325"/>
    </source>
</evidence>
<proteinExistence type="predicted"/>
<dbReference type="OrthoDB" id="72788at2759"/>
<dbReference type="EMBL" id="JAAAIP010001903">
    <property type="protein sequence ID" value="KAG0302989.1"/>
    <property type="molecule type" value="Genomic_DNA"/>
</dbReference>
<keyword evidence="3" id="KW-0288">FMN</keyword>
<comment type="cofactor">
    <cofactor evidence="1">
        <name>FMN</name>
        <dbReference type="ChEBI" id="CHEBI:58210"/>
    </cofactor>
</comment>
<keyword evidence="2" id="KW-0285">Flavoprotein</keyword>
<dbReference type="InterPro" id="IPR013785">
    <property type="entry name" value="Aldolase_TIM"/>
</dbReference>